<reference evidence="5 6" key="1">
    <citation type="submission" date="2020-06" db="EMBL/GenBank/DDBJ databases">
        <authorList>
            <consortium name="Wellcome Sanger Institute Data Sharing"/>
        </authorList>
    </citation>
    <scope>NUCLEOTIDE SEQUENCE [LARGE SCALE GENOMIC DNA]</scope>
</reference>
<dbReference type="GO" id="GO:0008270">
    <property type="term" value="F:zinc ion binding"/>
    <property type="evidence" value="ECO:0007669"/>
    <property type="project" value="UniProtKB-KW"/>
</dbReference>
<name>A0AAY4DXU9_9TELE</name>
<protein>
    <recommendedName>
        <fullName evidence="4">B30.2/SPRY domain-containing protein</fullName>
    </recommendedName>
</protein>
<dbReference type="InterPro" id="IPR003879">
    <property type="entry name" value="Butyrophylin_SPRY"/>
</dbReference>
<keyword evidence="6" id="KW-1185">Reference proteome</keyword>
<accession>A0AAY4DXU9</accession>
<dbReference type="InterPro" id="IPR013320">
    <property type="entry name" value="ConA-like_dom_sf"/>
</dbReference>
<dbReference type="PANTHER" id="PTHR25465:SF5">
    <property type="entry name" value="E3 UBIQUITIN_ISG15 LIGASE TRIM25-RELATED"/>
    <property type="match status" value="1"/>
</dbReference>
<dbReference type="AlphaFoldDB" id="A0AAY4DXU9"/>
<reference evidence="5" key="2">
    <citation type="submission" date="2025-08" db="UniProtKB">
        <authorList>
            <consortium name="Ensembl"/>
        </authorList>
    </citation>
    <scope>IDENTIFICATION</scope>
</reference>
<dbReference type="SMART" id="SM00449">
    <property type="entry name" value="SPRY"/>
    <property type="match status" value="1"/>
</dbReference>
<dbReference type="Pfam" id="PF00622">
    <property type="entry name" value="SPRY"/>
    <property type="match status" value="1"/>
</dbReference>
<dbReference type="PANTHER" id="PTHR25465">
    <property type="entry name" value="B-BOX DOMAIN CONTAINING"/>
    <property type="match status" value="1"/>
</dbReference>
<proteinExistence type="predicted"/>
<reference evidence="5" key="3">
    <citation type="submission" date="2025-09" db="UniProtKB">
        <authorList>
            <consortium name="Ensembl"/>
        </authorList>
    </citation>
    <scope>IDENTIFICATION</scope>
</reference>
<evidence type="ECO:0000313" key="6">
    <source>
        <dbReference type="Proteomes" id="UP000694580"/>
    </source>
</evidence>
<dbReference type="GO" id="GO:0005737">
    <property type="term" value="C:cytoplasm"/>
    <property type="evidence" value="ECO:0007669"/>
    <property type="project" value="UniProtKB-ARBA"/>
</dbReference>
<dbReference type="SUPFAM" id="SSF49899">
    <property type="entry name" value="Concanavalin A-like lectins/glucanases"/>
    <property type="match status" value="1"/>
</dbReference>
<dbReference type="SMART" id="SM00589">
    <property type="entry name" value="PRY"/>
    <property type="match status" value="1"/>
</dbReference>
<sequence>SISIEKYIKIEFAEPLTRSDFLKYSCPLTLDLNTANKYLRLTEENRRVTRSKVVQSYPDHPHRFDVFYQVLCREGVSGRCYWEVEWSGRVHVSVSYKGVSRKGAGENCGFGRNDQSWSLVCSTSGFSFWHNNKQTELTPVTSRIGVYVNHRAGTLSFYSVSHTMTLLYRTTFTQPLYPGFWVGSGSVKLL</sequence>
<dbReference type="Pfam" id="PF13765">
    <property type="entry name" value="PRY"/>
    <property type="match status" value="1"/>
</dbReference>
<dbReference type="InterPro" id="IPR051051">
    <property type="entry name" value="E3_ubiq-ligase_TRIM/RNF"/>
</dbReference>
<organism evidence="5 6">
    <name type="scientific">Denticeps clupeoides</name>
    <name type="common">denticle herring</name>
    <dbReference type="NCBI Taxonomy" id="299321"/>
    <lineage>
        <taxon>Eukaryota</taxon>
        <taxon>Metazoa</taxon>
        <taxon>Chordata</taxon>
        <taxon>Craniata</taxon>
        <taxon>Vertebrata</taxon>
        <taxon>Euteleostomi</taxon>
        <taxon>Actinopterygii</taxon>
        <taxon>Neopterygii</taxon>
        <taxon>Teleostei</taxon>
        <taxon>Clupei</taxon>
        <taxon>Clupeiformes</taxon>
        <taxon>Denticipitoidei</taxon>
        <taxon>Denticipitidae</taxon>
        <taxon>Denticeps</taxon>
    </lineage>
</organism>
<evidence type="ECO:0000256" key="2">
    <source>
        <dbReference type="ARBA" id="ARBA00022771"/>
    </source>
</evidence>
<dbReference type="InterPro" id="IPR001870">
    <property type="entry name" value="B30.2/SPRY"/>
</dbReference>
<feature type="domain" description="B30.2/SPRY" evidence="4">
    <location>
        <begin position="8"/>
        <end position="190"/>
    </location>
</feature>
<dbReference type="GeneTree" id="ENSGT01150000286899"/>
<dbReference type="PRINTS" id="PR01407">
    <property type="entry name" value="BUTYPHLNCDUF"/>
</dbReference>
<dbReference type="InterPro" id="IPR003877">
    <property type="entry name" value="SPRY_dom"/>
</dbReference>
<keyword evidence="3" id="KW-0862">Zinc</keyword>
<dbReference type="PROSITE" id="PS50188">
    <property type="entry name" value="B302_SPRY"/>
    <property type="match status" value="1"/>
</dbReference>
<dbReference type="Proteomes" id="UP000694580">
    <property type="component" value="Chromosome 11"/>
</dbReference>
<dbReference type="InterPro" id="IPR043136">
    <property type="entry name" value="B30.2/SPRY_sf"/>
</dbReference>
<evidence type="ECO:0000259" key="4">
    <source>
        <dbReference type="PROSITE" id="PS50188"/>
    </source>
</evidence>
<dbReference type="Gene3D" id="2.60.120.920">
    <property type="match status" value="1"/>
</dbReference>
<keyword evidence="1" id="KW-0479">Metal-binding</keyword>
<evidence type="ECO:0000256" key="3">
    <source>
        <dbReference type="ARBA" id="ARBA00022833"/>
    </source>
</evidence>
<evidence type="ECO:0000256" key="1">
    <source>
        <dbReference type="ARBA" id="ARBA00022723"/>
    </source>
</evidence>
<keyword evidence="2" id="KW-0863">Zinc-finger</keyword>
<dbReference type="InterPro" id="IPR006574">
    <property type="entry name" value="PRY"/>
</dbReference>
<evidence type="ECO:0000313" key="5">
    <source>
        <dbReference type="Ensembl" id="ENSDCDP00010050218.1"/>
    </source>
</evidence>
<dbReference type="Ensembl" id="ENSDCDT00010060639.1">
    <property type="protein sequence ID" value="ENSDCDP00010050218.1"/>
    <property type="gene ID" value="ENSDCDG00010029844.1"/>
</dbReference>
<dbReference type="CDD" id="cd16040">
    <property type="entry name" value="SPRY_PRY_SNTX"/>
    <property type="match status" value="1"/>
</dbReference>